<evidence type="ECO:0000256" key="4">
    <source>
        <dbReference type="ARBA" id="ARBA00023098"/>
    </source>
</evidence>
<evidence type="ECO:0000256" key="2">
    <source>
        <dbReference type="ARBA" id="ARBA00023002"/>
    </source>
</evidence>
<comment type="similarity">
    <text evidence="1">Belongs to the short-chain dehydrogenases/reductases (SDR) family.</text>
</comment>
<evidence type="ECO:0008006" key="6">
    <source>
        <dbReference type="Google" id="ProtNLM"/>
    </source>
</evidence>
<dbReference type="PRINTS" id="PR00080">
    <property type="entry name" value="SDRFAMILY"/>
</dbReference>
<evidence type="ECO:0000256" key="1">
    <source>
        <dbReference type="ARBA" id="ARBA00006484"/>
    </source>
</evidence>
<proteinExistence type="inferred from homology"/>
<organism evidence="5">
    <name type="scientific">marine metagenome</name>
    <dbReference type="NCBI Taxonomy" id="408172"/>
    <lineage>
        <taxon>unclassified sequences</taxon>
        <taxon>metagenomes</taxon>
        <taxon>ecological metagenomes</taxon>
    </lineage>
</organism>
<dbReference type="FunFam" id="3.40.50.720:FF:000084">
    <property type="entry name" value="Short-chain dehydrogenase reductase"/>
    <property type="match status" value="1"/>
</dbReference>
<dbReference type="EMBL" id="UINC01001747">
    <property type="protein sequence ID" value="SUZ87935.1"/>
    <property type="molecule type" value="Genomic_DNA"/>
</dbReference>
<dbReference type="SUPFAM" id="SSF51735">
    <property type="entry name" value="NAD(P)-binding Rossmann-fold domains"/>
    <property type="match status" value="1"/>
</dbReference>
<dbReference type="PRINTS" id="PR00081">
    <property type="entry name" value="GDHRDH"/>
</dbReference>
<gene>
    <name evidence="5" type="ORF">METZ01_LOCUS40789</name>
</gene>
<keyword evidence="2" id="KW-0560">Oxidoreductase</keyword>
<dbReference type="InterPro" id="IPR002347">
    <property type="entry name" value="SDR_fam"/>
</dbReference>
<dbReference type="Gene3D" id="3.40.50.720">
    <property type="entry name" value="NAD(P)-binding Rossmann-like Domain"/>
    <property type="match status" value="1"/>
</dbReference>
<dbReference type="Pfam" id="PF13561">
    <property type="entry name" value="adh_short_C2"/>
    <property type="match status" value="1"/>
</dbReference>
<dbReference type="NCBIfam" id="NF005559">
    <property type="entry name" value="PRK07231.1"/>
    <property type="match status" value="1"/>
</dbReference>
<dbReference type="InterPro" id="IPR036291">
    <property type="entry name" value="NAD(P)-bd_dom_sf"/>
</dbReference>
<dbReference type="GO" id="GO:0006629">
    <property type="term" value="P:lipid metabolic process"/>
    <property type="evidence" value="ECO:0007669"/>
    <property type="project" value="UniProtKB-KW"/>
</dbReference>
<keyword evidence="4" id="KW-0443">Lipid metabolism</keyword>
<dbReference type="GO" id="GO:0016491">
    <property type="term" value="F:oxidoreductase activity"/>
    <property type="evidence" value="ECO:0007669"/>
    <property type="project" value="UniProtKB-KW"/>
</dbReference>
<keyword evidence="3" id="KW-0520">NAD</keyword>
<evidence type="ECO:0000313" key="5">
    <source>
        <dbReference type="EMBL" id="SUZ87935.1"/>
    </source>
</evidence>
<dbReference type="PANTHER" id="PTHR43180:SF28">
    <property type="entry name" value="NAD(P)-BINDING ROSSMANN-FOLD SUPERFAMILY PROTEIN"/>
    <property type="match status" value="1"/>
</dbReference>
<name>A0A381R884_9ZZZZ</name>
<evidence type="ECO:0000256" key="3">
    <source>
        <dbReference type="ARBA" id="ARBA00023027"/>
    </source>
</evidence>
<dbReference type="AlphaFoldDB" id="A0A381R884"/>
<reference evidence="5" key="1">
    <citation type="submission" date="2018-05" db="EMBL/GenBank/DDBJ databases">
        <authorList>
            <person name="Lanie J.A."/>
            <person name="Ng W.-L."/>
            <person name="Kazmierczak K.M."/>
            <person name="Andrzejewski T.M."/>
            <person name="Davidsen T.M."/>
            <person name="Wayne K.J."/>
            <person name="Tettelin H."/>
            <person name="Glass J.I."/>
            <person name="Rusch D."/>
            <person name="Podicherti R."/>
            <person name="Tsui H.-C.T."/>
            <person name="Winkler M.E."/>
        </authorList>
    </citation>
    <scope>NUCLEOTIDE SEQUENCE</scope>
</reference>
<protein>
    <recommendedName>
        <fullName evidence="6">Short-chain dehydrogenase</fullName>
    </recommendedName>
</protein>
<dbReference type="PANTHER" id="PTHR43180">
    <property type="entry name" value="3-OXOACYL-(ACYL-CARRIER-PROTEIN) REDUCTASE (AFU_ORTHOLOGUE AFUA_6G11210)"/>
    <property type="match status" value="1"/>
</dbReference>
<sequence>MSGRLDGMVAVITGAASGIGAGTARRFVDEGASVVLADIQQEIGESLAAELGDSAAFALTDVTSEDDVAAAVGMAVARWGQLDVMFNNAGILGAVGSIADTSVEDWERTISVLLTGAFLGSKHAARVMIPKGSGSIINTSSIAGITGGLGPHAYSTAKRGVIGLTQTVASEMAAHGIRVNAIAPGNTVSAMTADVMTGDHSNLEQAAAVIQSKSPLGIAGEAGDIAGAAVYLASDEARYITGHTLVIDGGQVTAGTVAKFHVAEPGLHSEAGNRN</sequence>
<accession>A0A381R884</accession>